<feature type="domain" description="CobB/CobQ-like glutamine amidotransferase" evidence="2">
    <location>
        <begin position="30"/>
        <end position="188"/>
    </location>
</feature>
<reference evidence="3" key="1">
    <citation type="journal article" date="2017" name="Genome Announc.">
        <title>High-Quality Whole-Genome Sequences of the Oligo-Mouse-Microbiota Bacterial Community.</title>
        <authorList>
            <person name="Garzetti D."/>
            <person name="Brugiroux S."/>
            <person name="Bunk B."/>
            <person name="Pukall R."/>
            <person name="McCoy K.D."/>
            <person name="Macpherson A.J."/>
            <person name="Stecher B."/>
        </authorList>
    </citation>
    <scope>NUCLEOTIDE SEQUENCE</scope>
    <source>
        <strain evidence="3">KB18</strain>
    </source>
</reference>
<accession>A0A1Z2XVJ0</accession>
<gene>
    <name evidence="3" type="ORF">ADH66_18535</name>
    <name evidence="4" type="ORF">I5Q82_08950</name>
</gene>
<sequence>MRIEVLFPEYCCLFGDLFNVKYLQLCLPEAERLDTSLRDQPRLEPGGLVYMGPMSERTQEKVIKKLLPYRDRLKELIEGGTALLLTGNALETLGSYILREDGSKLQGLGLLPIYAKQDLMHRHNSVFLGDWEGQEVTGFKSQFTMAWPEEGAKGLFRVKKGVGLNKKCPYEGLRVNNLFATYLQGPILPLNPCFTKSVMAAMGAPDTEPAFYKEVQAAYQARVADFYSKVK</sequence>
<reference evidence="5" key="2">
    <citation type="submission" date="2017-05" db="EMBL/GenBank/DDBJ databases">
        <title>Improved OligoMM genomes.</title>
        <authorList>
            <person name="Garzetti D."/>
        </authorList>
    </citation>
    <scope>NUCLEOTIDE SEQUENCE [LARGE SCALE GENOMIC DNA]</scope>
    <source>
        <strain evidence="5">KB18</strain>
    </source>
</reference>
<evidence type="ECO:0000313" key="4">
    <source>
        <dbReference type="EMBL" id="QQR31758.1"/>
    </source>
</evidence>
<dbReference type="Proteomes" id="UP000596035">
    <property type="component" value="Chromosome"/>
</dbReference>
<dbReference type="Proteomes" id="UP000196710">
    <property type="component" value="Chromosome"/>
</dbReference>
<evidence type="ECO:0000259" key="2">
    <source>
        <dbReference type="Pfam" id="PF07685"/>
    </source>
</evidence>
<name>A0A1Z2XVJ0_9FIRM</name>
<dbReference type="RefSeq" id="WP_066537737.1">
    <property type="nucleotide sequence ID" value="NZ_CP021422.1"/>
</dbReference>
<evidence type="ECO:0000313" key="6">
    <source>
        <dbReference type="Proteomes" id="UP000596035"/>
    </source>
</evidence>
<reference evidence="4 6" key="3">
    <citation type="submission" date="2020-11" db="EMBL/GenBank/DDBJ databases">
        <title>Closed and high quality bacterial genomes of the OMM12 community.</title>
        <authorList>
            <person name="Marbouty M."/>
            <person name="Lamy-Besnier Q."/>
            <person name="Debarbieux L."/>
            <person name="Koszul R."/>
        </authorList>
    </citation>
    <scope>NUCLEOTIDE SEQUENCE [LARGE SCALE GENOMIC DNA]</scope>
    <source>
        <strain evidence="4 6">KB18</strain>
    </source>
</reference>
<dbReference type="KEGG" id="amur:ADH66_18535"/>
<proteinExistence type="predicted"/>
<dbReference type="EMBL" id="CP065321">
    <property type="protein sequence ID" value="QQR31758.1"/>
    <property type="molecule type" value="Genomic_DNA"/>
</dbReference>
<dbReference type="EMBL" id="CP021422">
    <property type="protein sequence ID" value="ASB42467.1"/>
    <property type="molecule type" value="Genomic_DNA"/>
</dbReference>
<protein>
    <recommendedName>
        <fullName evidence="2">CobB/CobQ-like glutamine amidotransferase domain-containing protein</fullName>
    </recommendedName>
</protein>
<organism evidence="4 6">
    <name type="scientific">Acutalibacter muris</name>
    <dbReference type="NCBI Taxonomy" id="1796620"/>
    <lineage>
        <taxon>Bacteria</taxon>
        <taxon>Bacillati</taxon>
        <taxon>Bacillota</taxon>
        <taxon>Clostridia</taxon>
        <taxon>Eubacteriales</taxon>
        <taxon>Acutalibacteraceae</taxon>
        <taxon>Acutalibacter</taxon>
    </lineage>
</organism>
<dbReference type="InterPro" id="IPR011698">
    <property type="entry name" value="GATase_3"/>
</dbReference>
<dbReference type="Pfam" id="PF07685">
    <property type="entry name" value="GATase_3"/>
    <property type="match status" value="1"/>
</dbReference>
<evidence type="ECO:0000256" key="1">
    <source>
        <dbReference type="ARBA" id="ARBA00022962"/>
    </source>
</evidence>
<dbReference type="AlphaFoldDB" id="A0A1Z2XVJ0"/>
<keyword evidence="5" id="KW-1185">Reference proteome</keyword>
<keyword evidence="1" id="KW-0315">Glutamine amidotransferase</keyword>
<evidence type="ECO:0000313" key="5">
    <source>
        <dbReference type="Proteomes" id="UP000196710"/>
    </source>
</evidence>
<evidence type="ECO:0000313" key="3">
    <source>
        <dbReference type="EMBL" id="ASB42467.1"/>
    </source>
</evidence>